<evidence type="ECO:0000313" key="2">
    <source>
        <dbReference type="Proteomes" id="UP001501005"/>
    </source>
</evidence>
<evidence type="ECO:0000313" key="1">
    <source>
        <dbReference type="EMBL" id="GAA0934134.1"/>
    </source>
</evidence>
<organism evidence="1 2">
    <name type="scientific">Streptomyces thermoalcalitolerans</name>
    <dbReference type="NCBI Taxonomy" id="65605"/>
    <lineage>
        <taxon>Bacteria</taxon>
        <taxon>Bacillati</taxon>
        <taxon>Actinomycetota</taxon>
        <taxon>Actinomycetes</taxon>
        <taxon>Kitasatosporales</taxon>
        <taxon>Streptomycetaceae</taxon>
        <taxon>Streptomyces</taxon>
    </lineage>
</organism>
<comment type="caution">
    <text evidence="1">The sequence shown here is derived from an EMBL/GenBank/DDBJ whole genome shotgun (WGS) entry which is preliminary data.</text>
</comment>
<protein>
    <submittedName>
        <fullName evidence="1">Uncharacterized protein</fullName>
    </submittedName>
</protein>
<sequence>MTFPTGYGVSPDDVPTIEECEERAAAEQARGELLRDGPAPSTEAILETMREHDVTAGRAARALLGYVDLEEGSR</sequence>
<dbReference type="EMBL" id="BAAAHG010000130">
    <property type="protein sequence ID" value="GAA0934134.1"/>
    <property type="molecule type" value="Genomic_DNA"/>
</dbReference>
<proteinExistence type="predicted"/>
<reference evidence="1 2" key="1">
    <citation type="journal article" date="2019" name="Int. J. Syst. Evol. Microbiol.">
        <title>The Global Catalogue of Microorganisms (GCM) 10K type strain sequencing project: providing services to taxonomists for standard genome sequencing and annotation.</title>
        <authorList>
            <consortium name="The Broad Institute Genomics Platform"/>
            <consortium name="The Broad Institute Genome Sequencing Center for Infectious Disease"/>
            <person name="Wu L."/>
            <person name="Ma J."/>
        </authorList>
    </citation>
    <scope>NUCLEOTIDE SEQUENCE [LARGE SCALE GENOMIC DNA]</scope>
    <source>
        <strain evidence="1 2">JCM 10673</strain>
    </source>
</reference>
<name>A0ABN1PXV5_9ACTN</name>
<accession>A0ABN1PXV5</accession>
<dbReference type="RefSeq" id="WP_344055312.1">
    <property type="nucleotide sequence ID" value="NZ_BAAAHG010000130.1"/>
</dbReference>
<dbReference type="Proteomes" id="UP001501005">
    <property type="component" value="Unassembled WGS sequence"/>
</dbReference>
<gene>
    <name evidence="1" type="ORF">GCM10009549_58100</name>
</gene>
<keyword evidence="2" id="KW-1185">Reference proteome</keyword>